<sequence length="27" mass="3025">MLLCHSYSDRALTVLFCVLDISIPSAR</sequence>
<organism evidence="1">
    <name type="scientific">Arundo donax</name>
    <name type="common">Giant reed</name>
    <name type="synonym">Donax arundinaceus</name>
    <dbReference type="NCBI Taxonomy" id="35708"/>
    <lineage>
        <taxon>Eukaryota</taxon>
        <taxon>Viridiplantae</taxon>
        <taxon>Streptophyta</taxon>
        <taxon>Embryophyta</taxon>
        <taxon>Tracheophyta</taxon>
        <taxon>Spermatophyta</taxon>
        <taxon>Magnoliopsida</taxon>
        <taxon>Liliopsida</taxon>
        <taxon>Poales</taxon>
        <taxon>Poaceae</taxon>
        <taxon>PACMAD clade</taxon>
        <taxon>Arundinoideae</taxon>
        <taxon>Arundineae</taxon>
        <taxon>Arundo</taxon>
    </lineage>
</organism>
<accession>A0A0A8YRL5</accession>
<reference evidence="1" key="2">
    <citation type="journal article" date="2015" name="Data Brief">
        <title>Shoot transcriptome of the giant reed, Arundo donax.</title>
        <authorList>
            <person name="Barrero R.A."/>
            <person name="Guerrero F.D."/>
            <person name="Moolhuijzen P."/>
            <person name="Goolsby J.A."/>
            <person name="Tidwell J."/>
            <person name="Bellgard S.E."/>
            <person name="Bellgard M.I."/>
        </authorList>
    </citation>
    <scope>NUCLEOTIDE SEQUENCE</scope>
    <source>
        <tissue evidence="1">Shoot tissue taken approximately 20 cm above the soil surface</tissue>
    </source>
</reference>
<dbReference type="EMBL" id="GBRH01272868">
    <property type="protein sequence ID" value="JAD25027.1"/>
    <property type="molecule type" value="Transcribed_RNA"/>
</dbReference>
<evidence type="ECO:0000313" key="1">
    <source>
        <dbReference type="EMBL" id="JAD25027.1"/>
    </source>
</evidence>
<protein>
    <submittedName>
        <fullName evidence="1">Uncharacterized protein</fullName>
    </submittedName>
</protein>
<name>A0A0A8YRL5_ARUDO</name>
<reference evidence="1" key="1">
    <citation type="submission" date="2014-09" db="EMBL/GenBank/DDBJ databases">
        <authorList>
            <person name="Magalhaes I.L.F."/>
            <person name="Oliveira U."/>
            <person name="Santos F.R."/>
            <person name="Vidigal T.H.D.A."/>
            <person name="Brescovit A.D."/>
            <person name="Santos A.J."/>
        </authorList>
    </citation>
    <scope>NUCLEOTIDE SEQUENCE</scope>
    <source>
        <tissue evidence="1">Shoot tissue taken approximately 20 cm above the soil surface</tissue>
    </source>
</reference>
<proteinExistence type="predicted"/>
<dbReference type="AlphaFoldDB" id="A0A0A8YRL5"/>